<dbReference type="OrthoDB" id="9808458at2"/>
<dbReference type="PANTHER" id="PTHR43337:SF11">
    <property type="entry name" value="GUANINE_HYPOXANTHINE PERMEASE PBUG"/>
    <property type="match status" value="1"/>
</dbReference>
<feature type="transmembrane region" description="Helical" evidence="9">
    <location>
        <begin position="423"/>
        <end position="441"/>
    </location>
</feature>
<evidence type="ECO:0000256" key="4">
    <source>
        <dbReference type="ARBA" id="ARBA00022475"/>
    </source>
</evidence>
<dbReference type="GO" id="GO:0005345">
    <property type="term" value="F:purine nucleobase transmembrane transporter activity"/>
    <property type="evidence" value="ECO:0007669"/>
    <property type="project" value="TreeGrafter"/>
</dbReference>
<keyword evidence="11" id="KW-1185">Reference proteome</keyword>
<evidence type="ECO:0000256" key="2">
    <source>
        <dbReference type="ARBA" id="ARBA00005697"/>
    </source>
</evidence>
<comment type="subcellular location">
    <subcellularLocation>
        <location evidence="1 8">Cell membrane</location>
        <topology evidence="1 8">Multi-pass membrane protein</topology>
    </subcellularLocation>
</comment>
<evidence type="ECO:0000256" key="3">
    <source>
        <dbReference type="ARBA" id="ARBA00022448"/>
    </source>
</evidence>
<dbReference type="Pfam" id="PF00860">
    <property type="entry name" value="Xan_ur_permease"/>
    <property type="match status" value="1"/>
</dbReference>
<evidence type="ECO:0000313" key="10">
    <source>
        <dbReference type="EMBL" id="TVT28202.1"/>
    </source>
</evidence>
<gene>
    <name evidence="10" type="ORF">FO441_07255</name>
</gene>
<proteinExistence type="inferred from homology"/>
<keyword evidence="4 8" id="KW-1003">Cell membrane</keyword>
<protein>
    <submittedName>
        <fullName evidence="10">NCS2 family permease</fullName>
    </submittedName>
</protein>
<feature type="transmembrane region" description="Helical" evidence="9">
    <location>
        <begin position="58"/>
        <end position="77"/>
    </location>
</feature>
<dbReference type="EMBL" id="VMSJ01000002">
    <property type="protein sequence ID" value="TVT28202.1"/>
    <property type="molecule type" value="Genomic_DNA"/>
</dbReference>
<feature type="transmembrane region" description="Helical" evidence="9">
    <location>
        <begin position="89"/>
        <end position="106"/>
    </location>
</feature>
<organism evidence="10 11">
    <name type="scientific">Salinicoccus cyprini</name>
    <dbReference type="NCBI Taxonomy" id="2493691"/>
    <lineage>
        <taxon>Bacteria</taxon>
        <taxon>Bacillati</taxon>
        <taxon>Bacillota</taxon>
        <taxon>Bacilli</taxon>
        <taxon>Bacillales</taxon>
        <taxon>Staphylococcaceae</taxon>
        <taxon>Salinicoccus</taxon>
    </lineage>
</organism>
<evidence type="ECO:0000256" key="7">
    <source>
        <dbReference type="ARBA" id="ARBA00023136"/>
    </source>
</evidence>
<keyword evidence="7 8" id="KW-0472">Membrane</keyword>
<feature type="transmembrane region" description="Helical" evidence="9">
    <location>
        <begin position="329"/>
        <end position="350"/>
    </location>
</feature>
<sequence length="444" mass="47386">MKKFFDFEGNGTSYRREIIGGLTTFLSMAYILAVNPSILSLQGVEGIPETMRMDMDAVFVATALAAFIGCLVMGLYAKYPIALAPGMGLNAFFAFTVILTMGIPWQTALTGVLFSGVIFALLTISGVREYIINSIPMEMKMAVSAGIGFFITFVGLQGAGIIVTDESTLVGLGVIHDPTVLLAVAGLVITVILMARRVPGAIFFGMIITAIIGLIFGLVPLPESFIGSVPSIEPTFGAAFEAFANPAEIFNIQFLIVVLTFLFVDFFDTAGTLVGVASQANMIKDNKLPRGGRALLSDSIATIAGAIFGTSTTTSYVESTAGVAAGARTGFASVITGVLFLLAIFLSPLIVTFTSEVTAPALIIVGALMVSNLSKVRWDQFEVAVPAFLTMFMMPLTYSIATGIAIGFVFYPITMIMAGRRKEIHPIMYGLFVIFILYFIFMTE</sequence>
<feature type="transmembrane region" description="Helical" evidence="9">
    <location>
        <begin position="252"/>
        <end position="274"/>
    </location>
</feature>
<feature type="transmembrane region" description="Helical" evidence="9">
    <location>
        <begin position="201"/>
        <end position="221"/>
    </location>
</feature>
<dbReference type="AlphaFoldDB" id="A0A558AVA7"/>
<name>A0A558AVA7_9STAP</name>
<dbReference type="InterPro" id="IPR006043">
    <property type="entry name" value="NCS2"/>
</dbReference>
<dbReference type="InterPro" id="IPR026033">
    <property type="entry name" value="Azg-like_bact_archaea"/>
</dbReference>
<evidence type="ECO:0000256" key="5">
    <source>
        <dbReference type="ARBA" id="ARBA00022692"/>
    </source>
</evidence>
<evidence type="ECO:0000256" key="8">
    <source>
        <dbReference type="PIRNR" id="PIRNR005353"/>
    </source>
</evidence>
<dbReference type="PIRSF" id="PIRSF005353">
    <property type="entry name" value="PbuG"/>
    <property type="match status" value="1"/>
</dbReference>
<dbReference type="PANTHER" id="PTHR43337">
    <property type="entry name" value="XANTHINE/URACIL PERMEASE C887.17-RELATED"/>
    <property type="match status" value="1"/>
</dbReference>
<dbReference type="InterPro" id="IPR045018">
    <property type="entry name" value="Azg-like"/>
</dbReference>
<feature type="transmembrane region" description="Helical" evidence="9">
    <location>
        <begin position="357"/>
        <end position="374"/>
    </location>
</feature>
<evidence type="ECO:0000256" key="6">
    <source>
        <dbReference type="ARBA" id="ARBA00022989"/>
    </source>
</evidence>
<accession>A0A558AVA7</accession>
<evidence type="ECO:0000313" key="11">
    <source>
        <dbReference type="Proteomes" id="UP000315103"/>
    </source>
</evidence>
<feature type="transmembrane region" description="Helical" evidence="9">
    <location>
        <begin position="386"/>
        <end position="411"/>
    </location>
</feature>
<reference evidence="10 11" key="1">
    <citation type="submission" date="2019-07" db="EMBL/GenBank/DDBJ databases">
        <title>Salinicoccus cyprini sp. nov., isolated from gastro-intestinal tract of mirror carp, Cyprinus carpio var. specularis, collected from Gobind Sagar Reservoir, Himachal Pradesh, India.</title>
        <authorList>
            <person name="Talwar C."/>
            <person name="Singh A.K."/>
            <person name="Lal R."/>
            <person name="Negi R.K."/>
        </authorList>
    </citation>
    <scope>NUCLEOTIDE SEQUENCE [LARGE SCALE GENOMIC DNA]</scope>
    <source>
        <strain evidence="10 11">CT19</strain>
    </source>
</reference>
<comment type="similarity">
    <text evidence="2 8">Belongs to the nucleobase:cation symporter-2 (NCS2) (TC 2.A.40) family. Azg-like subfamily.</text>
</comment>
<keyword evidence="3 8" id="KW-0813">Transport</keyword>
<dbReference type="RefSeq" id="WP_145287944.1">
    <property type="nucleotide sequence ID" value="NZ_VMSJ01000002.1"/>
</dbReference>
<dbReference type="Proteomes" id="UP000315103">
    <property type="component" value="Unassembled WGS sequence"/>
</dbReference>
<feature type="transmembrane region" description="Helical" evidence="9">
    <location>
        <begin position="112"/>
        <end position="131"/>
    </location>
</feature>
<feature type="transmembrane region" description="Helical" evidence="9">
    <location>
        <begin position="20"/>
        <end position="38"/>
    </location>
</feature>
<evidence type="ECO:0000256" key="1">
    <source>
        <dbReference type="ARBA" id="ARBA00004651"/>
    </source>
</evidence>
<evidence type="ECO:0000256" key="9">
    <source>
        <dbReference type="SAM" id="Phobius"/>
    </source>
</evidence>
<keyword evidence="6 8" id="KW-1133">Transmembrane helix</keyword>
<feature type="transmembrane region" description="Helical" evidence="9">
    <location>
        <begin position="143"/>
        <end position="163"/>
    </location>
</feature>
<feature type="transmembrane region" description="Helical" evidence="9">
    <location>
        <begin position="169"/>
        <end position="194"/>
    </location>
</feature>
<keyword evidence="5 8" id="KW-0812">Transmembrane</keyword>
<comment type="caution">
    <text evidence="10">The sequence shown here is derived from an EMBL/GenBank/DDBJ whole genome shotgun (WGS) entry which is preliminary data.</text>
</comment>
<dbReference type="GO" id="GO:0005886">
    <property type="term" value="C:plasma membrane"/>
    <property type="evidence" value="ECO:0007669"/>
    <property type="project" value="UniProtKB-SubCell"/>
</dbReference>